<feature type="domain" description="Alpha/beta hydrolase fold-3" evidence="3">
    <location>
        <begin position="115"/>
        <end position="333"/>
    </location>
</feature>
<name>A0ABR0EHS5_ZASCE</name>
<evidence type="ECO:0000256" key="2">
    <source>
        <dbReference type="SAM" id="MobiDB-lite"/>
    </source>
</evidence>
<dbReference type="Gene3D" id="3.40.50.1820">
    <property type="entry name" value="alpha/beta hydrolase"/>
    <property type="match status" value="1"/>
</dbReference>
<comment type="caution">
    <text evidence="4">The sequence shown here is derived from an EMBL/GenBank/DDBJ whole genome shotgun (WGS) entry which is preliminary data.</text>
</comment>
<evidence type="ECO:0000313" key="5">
    <source>
        <dbReference type="Proteomes" id="UP001305779"/>
    </source>
</evidence>
<evidence type="ECO:0000256" key="1">
    <source>
        <dbReference type="ARBA" id="ARBA00022801"/>
    </source>
</evidence>
<dbReference type="SUPFAM" id="SSF53474">
    <property type="entry name" value="alpha/beta-Hydrolases"/>
    <property type="match status" value="1"/>
</dbReference>
<dbReference type="EMBL" id="JAXOVC010000005">
    <property type="protein sequence ID" value="KAK4501061.1"/>
    <property type="molecule type" value="Genomic_DNA"/>
</dbReference>
<feature type="region of interest" description="Disordered" evidence="2">
    <location>
        <begin position="1"/>
        <end position="21"/>
    </location>
</feature>
<dbReference type="PANTHER" id="PTHR48081">
    <property type="entry name" value="AB HYDROLASE SUPERFAMILY PROTEIN C4A8.06C"/>
    <property type="match status" value="1"/>
</dbReference>
<proteinExistence type="predicted"/>
<dbReference type="InterPro" id="IPR050300">
    <property type="entry name" value="GDXG_lipolytic_enzyme"/>
</dbReference>
<dbReference type="Pfam" id="PF07859">
    <property type="entry name" value="Abhydrolase_3"/>
    <property type="match status" value="1"/>
</dbReference>
<accession>A0ABR0EHS5</accession>
<keyword evidence="5" id="KW-1185">Reference proteome</keyword>
<evidence type="ECO:0000259" key="3">
    <source>
        <dbReference type="Pfam" id="PF07859"/>
    </source>
</evidence>
<protein>
    <recommendedName>
        <fullName evidence="3">Alpha/beta hydrolase fold-3 domain-containing protein</fullName>
    </recommendedName>
</protein>
<reference evidence="4 5" key="1">
    <citation type="journal article" date="2023" name="G3 (Bethesda)">
        <title>A chromosome-level genome assembly of Zasmidium syzygii isolated from banana leaves.</title>
        <authorList>
            <person name="van Westerhoven A.C."/>
            <person name="Mehrabi R."/>
            <person name="Talebi R."/>
            <person name="Steentjes M.B.F."/>
            <person name="Corcolon B."/>
            <person name="Chong P.A."/>
            <person name="Kema G.H.J."/>
            <person name="Seidl M.F."/>
        </authorList>
    </citation>
    <scope>NUCLEOTIDE SEQUENCE [LARGE SCALE GENOMIC DNA]</scope>
    <source>
        <strain evidence="4 5">P124</strain>
    </source>
</reference>
<organism evidence="4 5">
    <name type="scientific">Zasmidium cellare</name>
    <name type="common">Wine cellar mold</name>
    <name type="synonym">Racodium cellare</name>
    <dbReference type="NCBI Taxonomy" id="395010"/>
    <lineage>
        <taxon>Eukaryota</taxon>
        <taxon>Fungi</taxon>
        <taxon>Dikarya</taxon>
        <taxon>Ascomycota</taxon>
        <taxon>Pezizomycotina</taxon>
        <taxon>Dothideomycetes</taxon>
        <taxon>Dothideomycetidae</taxon>
        <taxon>Mycosphaerellales</taxon>
        <taxon>Mycosphaerellaceae</taxon>
        <taxon>Zasmidium</taxon>
    </lineage>
</organism>
<evidence type="ECO:0000313" key="4">
    <source>
        <dbReference type="EMBL" id="KAK4501061.1"/>
    </source>
</evidence>
<dbReference type="PANTHER" id="PTHR48081:SF8">
    <property type="entry name" value="ALPHA_BETA HYDROLASE FOLD-3 DOMAIN-CONTAINING PROTEIN-RELATED"/>
    <property type="match status" value="1"/>
</dbReference>
<sequence length="360" mass="39090">MASTTYKAPGRIGNPDSDLASDSRLRPDLLAALKQIGLTGNAVVDWMKTPEEREQHCKASHEGFSGLYEQLPNDLPGDASEPEVDQSEISIPSFDGSKLKLYIYRAKGSDNVPAVVYIHGGGMTILNTDAKVHLRWLKSLALRGVVAIGVDFRNAWQPDGNHCPFPTGLNDCAEAVKYIHAHKKELGISKIIIQGESGGGNLTLATALKANREGWIDSIAGVYGAVPVTSGGYGWPVERQLAELPSLVECDGYFLNNKTMDAMGQFYAKQEDRTNPLAWPYFATEQDLGGLPPHLISVDELDPLRDEGIAYYRKLLAAGVRATAEINLGVVHATSLIFRKAVPDVHEKALERIVAFANAV</sequence>
<keyword evidence="1" id="KW-0378">Hydrolase</keyword>
<dbReference type="Proteomes" id="UP001305779">
    <property type="component" value="Unassembled WGS sequence"/>
</dbReference>
<dbReference type="InterPro" id="IPR013094">
    <property type="entry name" value="AB_hydrolase_3"/>
</dbReference>
<dbReference type="InterPro" id="IPR029058">
    <property type="entry name" value="AB_hydrolase_fold"/>
</dbReference>
<gene>
    <name evidence="4" type="ORF">PRZ48_006867</name>
</gene>